<accession>A0A380NEY0</accession>
<organism evidence="5 6">
    <name type="scientific">Streptomyces griseus</name>
    <dbReference type="NCBI Taxonomy" id="1911"/>
    <lineage>
        <taxon>Bacteria</taxon>
        <taxon>Bacillati</taxon>
        <taxon>Actinomycetota</taxon>
        <taxon>Actinomycetes</taxon>
        <taxon>Kitasatosporales</taxon>
        <taxon>Streptomycetaceae</taxon>
        <taxon>Streptomyces</taxon>
    </lineage>
</organism>
<dbReference type="GO" id="GO:0008801">
    <property type="term" value="F:beta-phosphoglucomutase activity"/>
    <property type="evidence" value="ECO:0007669"/>
    <property type="project" value="UniProtKB-EC"/>
</dbReference>
<dbReference type="InterPro" id="IPR036412">
    <property type="entry name" value="HAD-like_sf"/>
</dbReference>
<evidence type="ECO:0000256" key="2">
    <source>
        <dbReference type="ARBA" id="ARBA00006171"/>
    </source>
</evidence>
<keyword evidence="4" id="KW-0460">Magnesium</keyword>
<dbReference type="InterPro" id="IPR023214">
    <property type="entry name" value="HAD_sf"/>
</dbReference>
<evidence type="ECO:0000256" key="3">
    <source>
        <dbReference type="ARBA" id="ARBA00022723"/>
    </source>
</evidence>
<dbReference type="InterPro" id="IPR023198">
    <property type="entry name" value="PGP-like_dom2"/>
</dbReference>
<comment type="cofactor">
    <cofactor evidence="1">
        <name>Mg(2+)</name>
        <dbReference type="ChEBI" id="CHEBI:18420"/>
    </cofactor>
</comment>
<dbReference type="SUPFAM" id="SSF56784">
    <property type="entry name" value="HAD-like"/>
    <property type="match status" value="1"/>
</dbReference>
<sequence>MTTKAHPLLSWSPEAVVFDCDGTLMDTERHWQDARSQVFRQFGLRPLPGFAERAKGVHYTDCGRLMAEESDKPHLAPELTESLLHHFMALVADDPVTMPGAAEFVRRLSGRLPMAVASNCPLEVVETSLDRAGLLHHFGHIVVPDEPSAAAAPGAAAVRPKPWPDVYATAARLCGAQPDEALAVEDSMTGIESARRAGLRVLGVGPRPGEEDASRADLWVTTLHSPVLLAWVRAHVPQQGGSAEE</sequence>
<keyword evidence="5" id="KW-0378">Hydrolase</keyword>
<protein>
    <submittedName>
        <fullName evidence="5">Hydrolase</fullName>
        <ecNumber evidence="5">5.4.2.6</ecNumber>
    </submittedName>
</protein>
<name>A0A380NEY0_STRGR</name>
<dbReference type="AlphaFoldDB" id="A0A380NEY0"/>
<keyword evidence="3" id="KW-0479">Metal-binding</keyword>
<dbReference type="PANTHER" id="PTHR46193:SF10">
    <property type="entry name" value="6-PHOSPHOGLUCONATE PHOSPHATASE"/>
    <property type="match status" value="1"/>
</dbReference>
<comment type="similarity">
    <text evidence="2">Belongs to the HAD-like hydrolase superfamily. CbbY/CbbZ/Gph/YieH family.</text>
</comment>
<dbReference type="Pfam" id="PF00702">
    <property type="entry name" value="Hydrolase"/>
    <property type="match status" value="1"/>
</dbReference>
<dbReference type="PANTHER" id="PTHR46193">
    <property type="entry name" value="6-PHOSPHOGLUCONATE PHOSPHATASE"/>
    <property type="match status" value="1"/>
</dbReference>
<dbReference type="SFLD" id="SFLDG01129">
    <property type="entry name" value="C1.5:_HAD__Beta-PGM__Phosphata"/>
    <property type="match status" value="1"/>
</dbReference>
<reference evidence="5 6" key="1">
    <citation type="submission" date="2018-06" db="EMBL/GenBank/DDBJ databases">
        <authorList>
            <consortium name="Pathogen Informatics"/>
            <person name="Doyle S."/>
        </authorList>
    </citation>
    <scope>NUCLEOTIDE SEQUENCE [LARGE SCALE GENOMIC DNA]</scope>
    <source>
        <strain evidence="5 6">NCTC7807</strain>
    </source>
</reference>
<dbReference type="InterPro" id="IPR051600">
    <property type="entry name" value="Beta-PGM-like"/>
</dbReference>
<dbReference type="NCBIfam" id="TIGR01509">
    <property type="entry name" value="HAD-SF-IA-v3"/>
    <property type="match status" value="1"/>
</dbReference>
<dbReference type="GO" id="GO:0046872">
    <property type="term" value="F:metal ion binding"/>
    <property type="evidence" value="ECO:0007669"/>
    <property type="project" value="UniProtKB-KW"/>
</dbReference>
<dbReference type="EMBL" id="UHID01000005">
    <property type="protein sequence ID" value="SUP38526.1"/>
    <property type="molecule type" value="Genomic_DNA"/>
</dbReference>
<dbReference type="GeneID" id="95069478"/>
<gene>
    <name evidence="5" type="primary">pgmB</name>
    <name evidence="5" type="ORF">NCTC7807_02839</name>
</gene>
<proteinExistence type="inferred from homology"/>
<dbReference type="CDD" id="cd07505">
    <property type="entry name" value="HAD_BPGM-like"/>
    <property type="match status" value="1"/>
</dbReference>
<dbReference type="InterPro" id="IPR006439">
    <property type="entry name" value="HAD-SF_hydro_IA"/>
</dbReference>
<evidence type="ECO:0000256" key="1">
    <source>
        <dbReference type="ARBA" id="ARBA00001946"/>
    </source>
</evidence>
<dbReference type="RefSeq" id="WP_100452994.1">
    <property type="nucleotide sequence ID" value="NZ_UHID01000005.1"/>
</dbReference>
<keyword evidence="5" id="KW-0413">Isomerase</keyword>
<dbReference type="Gene3D" id="1.10.150.240">
    <property type="entry name" value="Putative phosphatase, domain 2"/>
    <property type="match status" value="1"/>
</dbReference>
<evidence type="ECO:0000313" key="5">
    <source>
        <dbReference type="EMBL" id="SUP38526.1"/>
    </source>
</evidence>
<evidence type="ECO:0000313" key="6">
    <source>
        <dbReference type="Proteomes" id="UP000254150"/>
    </source>
</evidence>
<dbReference type="GO" id="GO:0016787">
    <property type="term" value="F:hydrolase activity"/>
    <property type="evidence" value="ECO:0007669"/>
    <property type="project" value="UniProtKB-KW"/>
</dbReference>
<dbReference type="Gene3D" id="3.40.50.1000">
    <property type="entry name" value="HAD superfamily/HAD-like"/>
    <property type="match status" value="1"/>
</dbReference>
<dbReference type="EC" id="5.4.2.6" evidence="5"/>
<dbReference type="SFLD" id="SFLDS00003">
    <property type="entry name" value="Haloacid_Dehalogenase"/>
    <property type="match status" value="1"/>
</dbReference>
<dbReference type="Proteomes" id="UP000254150">
    <property type="component" value="Unassembled WGS sequence"/>
</dbReference>
<evidence type="ECO:0000256" key="4">
    <source>
        <dbReference type="ARBA" id="ARBA00022842"/>
    </source>
</evidence>